<proteinExistence type="predicted"/>
<evidence type="ECO:0000313" key="2">
    <source>
        <dbReference type="Proteomes" id="UP001162060"/>
    </source>
</evidence>
<evidence type="ECO:0000313" key="1">
    <source>
        <dbReference type="EMBL" id="CAK7920632.1"/>
    </source>
</evidence>
<name>A0AAV1TKY5_9STRA</name>
<reference evidence="1" key="1">
    <citation type="submission" date="2024-01" db="EMBL/GenBank/DDBJ databases">
        <authorList>
            <person name="Webb A."/>
        </authorList>
    </citation>
    <scope>NUCLEOTIDE SEQUENCE</scope>
    <source>
        <strain evidence="1">Pm1</strain>
    </source>
</reference>
<gene>
    <name evidence="1" type="ORF">PM001_LOCUS6764</name>
</gene>
<dbReference type="Proteomes" id="UP001162060">
    <property type="component" value="Unassembled WGS sequence"/>
</dbReference>
<dbReference type="AlphaFoldDB" id="A0AAV1TKY5"/>
<protein>
    <submittedName>
        <fullName evidence="1">Uncharacterized protein</fullName>
    </submittedName>
</protein>
<sequence length="131" mass="14812">MLALLVMTTLRAGEEYAALPDPKSYRAVIKSPDVHLWKVACTEDIVSLAANNTWELVAKQKHMHLLRSKWVMRKKKDGNGAIELYKLWIFAGGDEQVLGRDYNLLLGHPRHHHGEGDPGSCSRVRCLRKAL</sequence>
<dbReference type="EMBL" id="CAKLBY020000052">
    <property type="protein sequence ID" value="CAK7920632.1"/>
    <property type="molecule type" value="Genomic_DNA"/>
</dbReference>
<comment type="caution">
    <text evidence="1">The sequence shown here is derived from an EMBL/GenBank/DDBJ whole genome shotgun (WGS) entry which is preliminary data.</text>
</comment>
<accession>A0AAV1TKY5</accession>
<organism evidence="1 2">
    <name type="scientific">Peronospora matthiolae</name>
    <dbReference type="NCBI Taxonomy" id="2874970"/>
    <lineage>
        <taxon>Eukaryota</taxon>
        <taxon>Sar</taxon>
        <taxon>Stramenopiles</taxon>
        <taxon>Oomycota</taxon>
        <taxon>Peronosporomycetes</taxon>
        <taxon>Peronosporales</taxon>
        <taxon>Peronosporaceae</taxon>
        <taxon>Peronospora</taxon>
    </lineage>
</organism>